<sequence>MSTHRARPTPTGTTAARTTPARTTLTAAGVVALLALAGCAAQDAPDTAGTAASADQASTATSAPTTPEDQADPATSDSPEPDVVVPAALDFTGTTVAGDAFDAAELAGGPVVLWFWAPWCTICRGEAPAVSDVAADLAGDVTFVGVPGLGQVDAMQGFVDDTGVDGFAHVVDDDGALWQKFGVVSQPSYVLVGADGSTELVVGALGHDALATRAADLVDG</sequence>
<dbReference type="InterPro" id="IPR000866">
    <property type="entry name" value="AhpC/TSA"/>
</dbReference>
<comment type="caution">
    <text evidence="4">The sequence shown here is derived from an EMBL/GenBank/DDBJ whole genome shotgun (WGS) entry which is preliminary data.</text>
</comment>
<evidence type="ECO:0000313" key="4">
    <source>
        <dbReference type="EMBL" id="PJJ77082.1"/>
    </source>
</evidence>
<dbReference type="Proteomes" id="UP000231693">
    <property type="component" value="Unassembled WGS sequence"/>
</dbReference>
<proteinExistence type="predicted"/>
<feature type="domain" description="Thioredoxin" evidence="3">
    <location>
        <begin position="82"/>
        <end position="220"/>
    </location>
</feature>
<feature type="region of interest" description="Disordered" evidence="1">
    <location>
        <begin position="45"/>
        <end position="83"/>
    </location>
</feature>
<feature type="chain" id="PRO_5014799462" evidence="2">
    <location>
        <begin position="44"/>
        <end position="220"/>
    </location>
</feature>
<evidence type="ECO:0000259" key="3">
    <source>
        <dbReference type="PROSITE" id="PS51352"/>
    </source>
</evidence>
<gene>
    <name evidence="4" type="ORF">CLV28_0294</name>
</gene>
<dbReference type="SUPFAM" id="SSF52833">
    <property type="entry name" value="Thioredoxin-like"/>
    <property type="match status" value="1"/>
</dbReference>
<name>A0A2M9CYR4_9CELL</name>
<reference evidence="4 5" key="1">
    <citation type="submission" date="2017-11" db="EMBL/GenBank/DDBJ databases">
        <title>Genomic Encyclopedia of Archaeal and Bacterial Type Strains, Phase II (KMG-II): From Individual Species to Whole Genera.</title>
        <authorList>
            <person name="Goeker M."/>
        </authorList>
    </citation>
    <scope>NUCLEOTIDE SEQUENCE [LARGE SCALE GENOMIC DNA]</scope>
    <source>
        <strain evidence="4 5">DSM 25478</strain>
    </source>
</reference>
<dbReference type="GO" id="GO:0016491">
    <property type="term" value="F:oxidoreductase activity"/>
    <property type="evidence" value="ECO:0007669"/>
    <property type="project" value="InterPro"/>
</dbReference>
<keyword evidence="4" id="KW-0413">Isomerase</keyword>
<dbReference type="PANTHER" id="PTHR42852">
    <property type="entry name" value="THIOL:DISULFIDE INTERCHANGE PROTEIN DSBE"/>
    <property type="match status" value="1"/>
</dbReference>
<feature type="compositionally biased region" description="Low complexity" evidence="1">
    <location>
        <begin position="8"/>
        <end position="22"/>
    </location>
</feature>
<dbReference type="PROSITE" id="PS51352">
    <property type="entry name" value="THIOREDOXIN_2"/>
    <property type="match status" value="1"/>
</dbReference>
<feature type="compositionally biased region" description="Low complexity" evidence="1">
    <location>
        <begin position="45"/>
        <end position="66"/>
    </location>
</feature>
<evidence type="ECO:0000256" key="1">
    <source>
        <dbReference type="SAM" id="MobiDB-lite"/>
    </source>
</evidence>
<dbReference type="Gene3D" id="3.40.30.10">
    <property type="entry name" value="Glutaredoxin"/>
    <property type="match status" value="1"/>
</dbReference>
<dbReference type="EMBL" id="PGFE01000001">
    <property type="protein sequence ID" value="PJJ77082.1"/>
    <property type="molecule type" value="Genomic_DNA"/>
</dbReference>
<keyword evidence="2" id="KW-0732">Signal</keyword>
<evidence type="ECO:0000313" key="5">
    <source>
        <dbReference type="Proteomes" id="UP000231693"/>
    </source>
</evidence>
<dbReference type="GO" id="GO:0016209">
    <property type="term" value="F:antioxidant activity"/>
    <property type="evidence" value="ECO:0007669"/>
    <property type="project" value="InterPro"/>
</dbReference>
<feature type="region of interest" description="Disordered" evidence="1">
    <location>
        <begin position="1"/>
        <end position="22"/>
    </location>
</feature>
<dbReference type="InterPro" id="IPR036249">
    <property type="entry name" value="Thioredoxin-like_sf"/>
</dbReference>
<keyword evidence="5" id="KW-1185">Reference proteome</keyword>
<protein>
    <submittedName>
        <fullName evidence="4">Thiol-disulfide isomerase/thioredoxin</fullName>
    </submittedName>
</protein>
<feature type="signal peptide" evidence="2">
    <location>
        <begin position="1"/>
        <end position="43"/>
    </location>
</feature>
<dbReference type="AlphaFoldDB" id="A0A2M9CYR4"/>
<dbReference type="InterPro" id="IPR013766">
    <property type="entry name" value="Thioredoxin_domain"/>
</dbReference>
<accession>A0A2M9CYR4</accession>
<dbReference type="PANTHER" id="PTHR42852:SF17">
    <property type="entry name" value="THIOREDOXIN-LIKE PROTEIN HI_1115"/>
    <property type="match status" value="1"/>
</dbReference>
<organism evidence="4 5">
    <name type="scientific">Sediminihabitans luteus</name>
    <dbReference type="NCBI Taxonomy" id="1138585"/>
    <lineage>
        <taxon>Bacteria</taxon>
        <taxon>Bacillati</taxon>
        <taxon>Actinomycetota</taxon>
        <taxon>Actinomycetes</taxon>
        <taxon>Micrococcales</taxon>
        <taxon>Cellulomonadaceae</taxon>
        <taxon>Sediminihabitans</taxon>
    </lineage>
</organism>
<evidence type="ECO:0000256" key="2">
    <source>
        <dbReference type="SAM" id="SignalP"/>
    </source>
</evidence>
<dbReference type="Pfam" id="PF00578">
    <property type="entry name" value="AhpC-TSA"/>
    <property type="match status" value="1"/>
</dbReference>
<dbReference type="OrthoDB" id="9790194at2"/>
<dbReference type="InterPro" id="IPR050553">
    <property type="entry name" value="Thioredoxin_ResA/DsbE_sf"/>
</dbReference>
<dbReference type="GO" id="GO:0016853">
    <property type="term" value="F:isomerase activity"/>
    <property type="evidence" value="ECO:0007669"/>
    <property type="project" value="UniProtKB-KW"/>
</dbReference>